<dbReference type="Pfam" id="PF00072">
    <property type="entry name" value="Response_reg"/>
    <property type="match status" value="1"/>
</dbReference>
<dbReference type="InterPro" id="IPR043128">
    <property type="entry name" value="Rev_trsase/Diguanyl_cyclase"/>
</dbReference>
<dbReference type="AlphaFoldDB" id="D6Z2H1"/>
<evidence type="ECO:0000313" key="7">
    <source>
        <dbReference type="Proteomes" id="UP000001508"/>
    </source>
</evidence>
<dbReference type="SUPFAM" id="SSF141868">
    <property type="entry name" value="EAL domain-like"/>
    <property type="match status" value="1"/>
</dbReference>
<dbReference type="RefSeq" id="WP_013163275.1">
    <property type="nucleotide sequence ID" value="NC_014216.1"/>
</dbReference>
<feature type="coiled-coil region" evidence="2">
    <location>
        <begin position="321"/>
        <end position="349"/>
    </location>
</feature>
<sequence length="592" mass="65768">MQEKQSYNDSLIKVLVVEDEPGDALLVQRTLLGAGSGRYAVETAASLAETRQIIAGRQPDVLLLDLALPDSTGLETVESVRRQAPQTPIVVLTGHDDEELAQAALEAGAQDYLTKNTLGSYSLSRAIRYAVTRARLENRLLESNRRLENLLDEVRSLNTYDALTGLPNRRYLLEQLERDIAIHARAEQYGALLGIDLGNFRTVNDTLGNDIGDLLLVETSRRLGFSVRETDTVARLGSDEFAVILDHLGPDYNQAAVKAEEIAKKIRRTINRQFSLKGHECHVTCCIGVCIFGRRDELFDELLIRANVATYQAKKSGPNTIRFFDEAMQSALEERARQEAELRQALKENQLLLYFQPQFNGTGRPRGAEALVRWQHPSRGLVAPAEFIPLAEETGLIQPIGRMILAQACSRLKEWQEQPELADQVMAVNISAHQFHQADFVDQVREALTTSGVRPQGLKLELTESALLADLRDAISKMQTLVEMGLSISLDDFGTGYSSLSYLKTLPVNQLKIDRSFIANVTSDPSDAAIVRAILAMAAELEIEVVAEGVEDERQLAFLQQHNCRIFQGFLFARPMPADDFCQLVKKTPATA</sequence>
<dbReference type="PANTHER" id="PTHR33121:SF70">
    <property type="entry name" value="SIGNALING PROTEIN YKOW"/>
    <property type="match status" value="1"/>
</dbReference>
<dbReference type="KEGG" id="dak:DaAHT2_1048"/>
<dbReference type="Pfam" id="PF00563">
    <property type="entry name" value="EAL"/>
    <property type="match status" value="1"/>
</dbReference>
<protein>
    <submittedName>
        <fullName evidence="6">Response regulator receiver modulated diguanylate cyclase/phosphodiesterase</fullName>
    </submittedName>
</protein>
<dbReference type="GO" id="GO:0000160">
    <property type="term" value="P:phosphorelay signal transduction system"/>
    <property type="evidence" value="ECO:0007669"/>
    <property type="project" value="InterPro"/>
</dbReference>
<dbReference type="Gene3D" id="3.20.20.450">
    <property type="entry name" value="EAL domain"/>
    <property type="match status" value="1"/>
</dbReference>
<feature type="domain" description="GGDEF" evidence="5">
    <location>
        <begin position="188"/>
        <end position="326"/>
    </location>
</feature>
<feature type="domain" description="Response regulatory" evidence="3">
    <location>
        <begin position="13"/>
        <end position="130"/>
    </location>
</feature>
<dbReference type="PROSITE" id="PS50883">
    <property type="entry name" value="EAL"/>
    <property type="match status" value="1"/>
</dbReference>
<dbReference type="STRING" id="589865.DaAHT2_1048"/>
<dbReference type="SUPFAM" id="SSF52172">
    <property type="entry name" value="CheY-like"/>
    <property type="match status" value="1"/>
</dbReference>
<dbReference type="PANTHER" id="PTHR33121">
    <property type="entry name" value="CYCLIC DI-GMP PHOSPHODIESTERASE PDEF"/>
    <property type="match status" value="1"/>
</dbReference>
<evidence type="ECO:0000313" key="6">
    <source>
        <dbReference type="EMBL" id="ADH85746.1"/>
    </source>
</evidence>
<dbReference type="InterPro" id="IPR035919">
    <property type="entry name" value="EAL_sf"/>
</dbReference>
<dbReference type="InParanoid" id="D6Z2H1"/>
<evidence type="ECO:0000256" key="1">
    <source>
        <dbReference type="PROSITE-ProRule" id="PRU00169"/>
    </source>
</evidence>
<dbReference type="InterPro" id="IPR050706">
    <property type="entry name" value="Cyclic-di-GMP_PDE-like"/>
</dbReference>
<dbReference type="FunFam" id="3.20.20.450:FF:000001">
    <property type="entry name" value="Cyclic di-GMP phosphodiesterase yahA"/>
    <property type="match status" value="1"/>
</dbReference>
<dbReference type="Proteomes" id="UP000001508">
    <property type="component" value="Chromosome"/>
</dbReference>
<organism evidence="6 7">
    <name type="scientific">Desulfurivibrio alkaliphilus (strain DSM 19089 / UNIQEM U267 / AHT2)</name>
    <dbReference type="NCBI Taxonomy" id="589865"/>
    <lineage>
        <taxon>Bacteria</taxon>
        <taxon>Pseudomonadati</taxon>
        <taxon>Thermodesulfobacteriota</taxon>
        <taxon>Desulfobulbia</taxon>
        <taxon>Desulfobulbales</taxon>
        <taxon>Desulfobulbaceae</taxon>
        <taxon>Desulfurivibrio</taxon>
    </lineage>
</organism>
<dbReference type="NCBIfam" id="TIGR00254">
    <property type="entry name" value="GGDEF"/>
    <property type="match status" value="1"/>
</dbReference>
<dbReference type="CDD" id="cd01948">
    <property type="entry name" value="EAL"/>
    <property type="match status" value="1"/>
</dbReference>
<evidence type="ECO:0000259" key="3">
    <source>
        <dbReference type="PROSITE" id="PS50110"/>
    </source>
</evidence>
<dbReference type="PROSITE" id="PS50887">
    <property type="entry name" value="GGDEF"/>
    <property type="match status" value="1"/>
</dbReference>
<keyword evidence="7" id="KW-1185">Reference proteome</keyword>
<reference evidence="7" key="1">
    <citation type="submission" date="2010-02" db="EMBL/GenBank/DDBJ databases">
        <title>Complete sequence of Desulfurivibrio alkaliphilus AHT2.</title>
        <authorList>
            <consortium name="US DOE Joint Genome Institute"/>
            <person name="Pitluck S."/>
            <person name="Chertkov O."/>
            <person name="Detter J.C."/>
            <person name="Han C."/>
            <person name="Tapia R."/>
            <person name="Larimer F."/>
            <person name="Land M."/>
            <person name="Hauser L."/>
            <person name="Kyrpides N."/>
            <person name="Mikhailova N."/>
            <person name="Sorokin D.Y."/>
            <person name="Muyzer G."/>
            <person name="Woyke T."/>
        </authorList>
    </citation>
    <scope>NUCLEOTIDE SEQUENCE [LARGE SCALE GENOMIC DNA]</scope>
    <source>
        <strain evidence="7">DSM 19089 / UNIQEM U267 / AHT2</strain>
    </source>
</reference>
<name>D6Z2H1_DESAT</name>
<dbReference type="Pfam" id="PF00990">
    <property type="entry name" value="GGDEF"/>
    <property type="match status" value="1"/>
</dbReference>
<keyword evidence="2" id="KW-0175">Coiled coil</keyword>
<dbReference type="SMART" id="SM00448">
    <property type="entry name" value="REC"/>
    <property type="match status" value="1"/>
</dbReference>
<dbReference type="HOGENOM" id="CLU_000445_70_50_7"/>
<dbReference type="InterPro" id="IPR001633">
    <property type="entry name" value="EAL_dom"/>
</dbReference>
<gene>
    <name evidence="6" type="ordered locus">DaAHT2_1048</name>
</gene>
<dbReference type="SMART" id="SM00052">
    <property type="entry name" value="EAL"/>
    <property type="match status" value="1"/>
</dbReference>
<dbReference type="eggNOG" id="COG5001">
    <property type="taxonomic scope" value="Bacteria"/>
</dbReference>
<dbReference type="InterPro" id="IPR001789">
    <property type="entry name" value="Sig_transdc_resp-reg_receiver"/>
</dbReference>
<dbReference type="InterPro" id="IPR000160">
    <property type="entry name" value="GGDEF_dom"/>
</dbReference>
<dbReference type="SMART" id="SM00267">
    <property type="entry name" value="GGDEF"/>
    <property type="match status" value="1"/>
</dbReference>
<feature type="domain" description="EAL" evidence="4">
    <location>
        <begin position="335"/>
        <end position="589"/>
    </location>
</feature>
<dbReference type="CDD" id="cd00156">
    <property type="entry name" value="REC"/>
    <property type="match status" value="1"/>
</dbReference>
<dbReference type="Gene3D" id="3.40.50.2300">
    <property type="match status" value="1"/>
</dbReference>
<dbReference type="PROSITE" id="PS50110">
    <property type="entry name" value="RESPONSE_REGULATORY"/>
    <property type="match status" value="1"/>
</dbReference>
<dbReference type="EMBL" id="CP001940">
    <property type="protein sequence ID" value="ADH85746.1"/>
    <property type="molecule type" value="Genomic_DNA"/>
</dbReference>
<dbReference type="CDD" id="cd01949">
    <property type="entry name" value="GGDEF"/>
    <property type="match status" value="1"/>
</dbReference>
<dbReference type="GO" id="GO:0071111">
    <property type="term" value="F:cyclic-guanylate-specific phosphodiesterase activity"/>
    <property type="evidence" value="ECO:0007669"/>
    <property type="project" value="InterPro"/>
</dbReference>
<keyword evidence="1" id="KW-0597">Phosphoprotein</keyword>
<evidence type="ECO:0000256" key="2">
    <source>
        <dbReference type="SAM" id="Coils"/>
    </source>
</evidence>
<dbReference type="SUPFAM" id="SSF55073">
    <property type="entry name" value="Nucleotide cyclase"/>
    <property type="match status" value="1"/>
</dbReference>
<evidence type="ECO:0000259" key="4">
    <source>
        <dbReference type="PROSITE" id="PS50883"/>
    </source>
</evidence>
<evidence type="ECO:0000259" key="5">
    <source>
        <dbReference type="PROSITE" id="PS50887"/>
    </source>
</evidence>
<dbReference type="InterPro" id="IPR011006">
    <property type="entry name" value="CheY-like_superfamily"/>
</dbReference>
<dbReference type="Gene3D" id="3.30.70.270">
    <property type="match status" value="1"/>
</dbReference>
<feature type="modified residue" description="4-aspartylphosphate" evidence="1">
    <location>
        <position position="65"/>
    </location>
</feature>
<accession>D6Z2H1</accession>
<dbReference type="InterPro" id="IPR029787">
    <property type="entry name" value="Nucleotide_cyclase"/>
</dbReference>
<proteinExistence type="predicted"/>